<dbReference type="RefSeq" id="XP_008881298.1">
    <property type="nucleotide sequence ID" value="XM_008883076.1"/>
</dbReference>
<reference evidence="2" key="1">
    <citation type="submission" date="2013-12" db="EMBL/GenBank/DDBJ databases">
        <title>The Genome Sequence of Aphanomyces invadans NJM9701.</title>
        <authorList>
            <consortium name="The Broad Institute Genomics Platform"/>
            <person name="Russ C."/>
            <person name="Tyler B."/>
            <person name="van West P."/>
            <person name="Dieguez-Uribeondo J."/>
            <person name="Young S.K."/>
            <person name="Zeng Q."/>
            <person name="Gargeya S."/>
            <person name="Fitzgerald M."/>
            <person name="Abouelleil A."/>
            <person name="Alvarado L."/>
            <person name="Chapman S.B."/>
            <person name="Gainer-Dewar J."/>
            <person name="Goldberg J."/>
            <person name="Griggs A."/>
            <person name="Gujja S."/>
            <person name="Hansen M."/>
            <person name="Howarth C."/>
            <person name="Imamovic A."/>
            <person name="Ireland A."/>
            <person name="Larimer J."/>
            <person name="McCowan C."/>
            <person name="Murphy C."/>
            <person name="Pearson M."/>
            <person name="Poon T.W."/>
            <person name="Priest M."/>
            <person name="Roberts A."/>
            <person name="Saif S."/>
            <person name="Shea T."/>
            <person name="Sykes S."/>
            <person name="Wortman J."/>
            <person name="Nusbaum C."/>
            <person name="Birren B."/>
        </authorList>
    </citation>
    <scope>NUCLEOTIDE SEQUENCE [LARGE SCALE GENOMIC DNA]</scope>
    <source>
        <strain evidence="2">NJM9701</strain>
    </source>
</reference>
<feature type="non-terminal residue" evidence="2">
    <location>
        <position position="1"/>
    </location>
</feature>
<evidence type="ECO:0000256" key="1">
    <source>
        <dbReference type="SAM" id="MobiDB-lite"/>
    </source>
</evidence>
<organism evidence="2">
    <name type="scientific">Aphanomyces invadans</name>
    <dbReference type="NCBI Taxonomy" id="157072"/>
    <lineage>
        <taxon>Eukaryota</taxon>
        <taxon>Sar</taxon>
        <taxon>Stramenopiles</taxon>
        <taxon>Oomycota</taxon>
        <taxon>Saprolegniomycetes</taxon>
        <taxon>Saprolegniales</taxon>
        <taxon>Verrucalvaceae</taxon>
        <taxon>Aphanomyces</taxon>
    </lineage>
</organism>
<dbReference type="VEuPathDB" id="FungiDB:H310_15099"/>
<dbReference type="EMBL" id="KI914122">
    <property type="protein sequence ID" value="ETV90073.1"/>
    <property type="molecule type" value="Genomic_DNA"/>
</dbReference>
<gene>
    <name evidence="2" type="ORF">H310_15099</name>
</gene>
<dbReference type="AlphaFoldDB" id="A0A024T802"/>
<accession>A0A024T802</accession>
<name>A0A024T802_9STRA</name>
<dbReference type="GeneID" id="20092149"/>
<evidence type="ECO:0000313" key="2">
    <source>
        <dbReference type="EMBL" id="ETV90073.1"/>
    </source>
</evidence>
<feature type="region of interest" description="Disordered" evidence="1">
    <location>
        <begin position="29"/>
        <end position="120"/>
    </location>
</feature>
<sequence>RYLPLQLCAHHIAIGFVYFQGRCTVASTSRGHFSNSMDEPVQHDQVSPNGLILKRKVRDALQREDDLDSPGGRKRTRGEGGRHKTRADSYGGCRWPTCGSRVPDGIAPPGVGAQSARNAH</sequence>
<protein>
    <submittedName>
        <fullName evidence="2">Uncharacterized protein</fullName>
    </submittedName>
</protein>
<proteinExistence type="predicted"/>